<keyword evidence="1" id="KW-0732">Signal</keyword>
<evidence type="ECO:0000313" key="3">
    <source>
        <dbReference type="Proteomes" id="UP001221413"/>
    </source>
</evidence>
<protein>
    <recommendedName>
        <fullName evidence="4">Secreted protein</fullName>
    </recommendedName>
</protein>
<keyword evidence="3" id="KW-1185">Reference proteome</keyword>
<dbReference type="EMBL" id="JAQGDS010000004">
    <property type="protein sequence ID" value="KAJ6261051.1"/>
    <property type="molecule type" value="Genomic_DNA"/>
</dbReference>
<evidence type="ECO:0008006" key="4">
    <source>
        <dbReference type="Google" id="ProtNLM"/>
    </source>
</evidence>
<organism evidence="2 3">
    <name type="scientific">Drechslerella dactyloides</name>
    <name type="common">Nematode-trapping fungus</name>
    <name type="synonym">Arthrobotrys dactyloides</name>
    <dbReference type="NCBI Taxonomy" id="74499"/>
    <lineage>
        <taxon>Eukaryota</taxon>
        <taxon>Fungi</taxon>
        <taxon>Dikarya</taxon>
        <taxon>Ascomycota</taxon>
        <taxon>Pezizomycotina</taxon>
        <taxon>Orbiliomycetes</taxon>
        <taxon>Orbiliales</taxon>
        <taxon>Orbiliaceae</taxon>
        <taxon>Drechslerella</taxon>
    </lineage>
</organism>
<feature type="signal peptide" evidence="1">
    <location>
        <begin position="1"/>
        <end position="24"/>
    </location>
</feature>
<proteinExistence type="predicted"/>
<sequence>MEMEMGWWTAKLVVVSACASGGGGVVGDVQRHLGTMRHNSPACGAATECGNTRNKRSNANAALCKVTQRQTLLQRRQHMRTTTRFRPKLHRQAG</sequence>
<dbReference type="Proteomes" id="UP001221413">
    <property type="component" value="Unassembled WGS sequence"/>
</dbReference>
<reference evidence="2" key="1">
    <citation type="submission" date="2023-01" db="EMBL/GenBank/DDBJ databases">
        <title>The chitinases involved in constricting ring structure development in the nematode-trapping fungus Drechslerella dactyloides.</title>
        <authorList>
            <person name="Wang R."/>
            <person name="Zhang L."/>
            <person name="Tang P."/>
            <person name="Li S."/>
            <person name="Liang L."/>
        </authorList>
    </citation>
    <scope>NUCLEOTIDE SEQUENCE</scope>
    <source>
        <strain evidence="2">YMF1.00031</strain>
    </source>
</reference>
<evidence type="ECO:0000313" key="2">
    <source>
        <dbReference type="EMBL" id="KAJ6261051.1"/>
    </source>
</evidence>
<name>A0AAD6IYX3_DREDA</name>
<comment type="caution">
    <text evidence="2">The sequence shown here is derived from an EMBL/GenBank/DDBJ whole genome shotgun (WGS) entry which is preliminary data.</text>
</comment>
<gene>
    <name evidence="2" type="ORF">Dda_3716</name>
</gene>
<accession>A0AAD6IYX3</accession>
<feature type="chain" id="PRO_5042202208" description="Secreted protein" evidence="1">
    <location>
        <begin position="25"/>
        <end position="94"/>
    </location>
</feature>
<dbReference type="AlphaFoldDB" id="A0AAD6IYX3"/>
<evidence type="ECO:0000256" key="1">
    <source>
        <dbReference type="SAM" id="SignalP"/>
    </source>
</evidence>